<dbReference type="GO" id="GO:0004622">
    <property type="term" value="F:phosphatidylcholine lysophospholipase activity"/>
    <property type="evidence" value="ECO:0007669"/>
    <property type="project" value="TreeGrafter"/>
</dbReference>
<organism evidence="2 3">
    <name type="scientific">Pseudonocardia thermophila</name>
    <dbReference type="NCBI Taxonomy" id="1848"/>
    <lineage>
        <taxon>Bacteria</taxon>
        <taxon>Bacillati</taxon>
        <taxon>Actinomycetota</taxon>
        <taxon>Actinomycetes</taxon>
        <taxon>Pseudonocardiales</taxon>
        <taxon>Pseudonocardiaceae</taxon>
        <taxon>Pseudonocardia</taxon>
    </lineage>
</organism>
<dbReference type="OrthoDB" id="9794725at2"/>
<dbReference type="PANTHER" id="PTHR30383">
    <property type="entry name" value="THIOESTERASE 1/PROTEASE 1/LYSOPHOSPHOLIPASE L1"/>
    <property type="match status" value="1"/>
</dbReference>
<dbReference type="Pfam" id="PF13472">
    <property type="entry name" value="Lipase_GDSL_2"/>
    <property type="match status" value="1"/>
</dbReference>
<dbReference type="Proteomes" id="UP000184363">
    <property type="component" value="Unassembled WGS sequence"/>
</dbReference>
<dbReference type="InterPro" id="IPR036514">
    <property type="entry name" value="SGNH_hydro_sf"/>
</dbReference>
<protein>
    <submittedName>
        <fullName evidence="2">Lysophospholipase L1</fullName>
    </submittedName>
</protein>
<dbReference type="InterPro" id="IPR051532">
    <property type="entry name" value="Ester_Hydrolysis_Enzymes"/>
</dbReference>
<dbReference type="STRING" id="1848.SAMN05443637_12432"/>
<dbReference type="SUPFAM" id="SSF52266">
    <property type="entry name" value="SGNH hydrolase"/>
    <property type="match status" value="1"/>
</dbReference>
<evidence type="ECO:0000259" key="1">
    <source>
        <dbReference type="Pfam" id="PF13472"/>
    </source>
</evidence>
<accession>A0A1M6ZKR3</accession>
<dbReference type="EMBL" id="FRAP01000024">
    <property type="protein sequence ID" value="SHL31047.1"/>
    <property type="molecule type" value="Genomic_DNA"/>
</dbReference>
<dbReference type="InterPro" id="IPR013830">
    <property type="entry name" value="SGNH_hydro"/>
</dbReference>
<name>A0A1M6ZKR3_PSETH</name>
<sequence>MSRLLAGRRIALALSLLLVAVLGTGAGVGYLTFLRAPVDPPTQVCAEGAAPTRPVIVAAGASLTRGTLGASWVDALRPRFPGHTIVNAGVNGDRSAGLLTRVDTDVVACLPDAVLLLIGTNDVRDEVPLDQYRDNLAAVVERISSATGARIALMSLPPLGEDLDSDVNHRLAAYNAVIAEIAARSGADHLPVHERLAAQLTGERPAFAFSFALALRAGAEHYLLGRSWDEVARGNGLELFVDHIHLSERAAAEVTELAARWLADGPVSRADHP</sequence>
<feature type="domain" description="SGNH hydrolase-type esterase" evidence="1">
    <location>
        <begin position="60"/>
        <end position="199"/>
    </location>
</feature>
<evidence type="ECO:0000313" key="2">
    <source>
        <dbReference type="EMBL" id="SHL31047.1"/>
    </source>
</evidence>
<dbReference type="RefSeq" id="WP_084755829.1">
    <property type="nucleotide sequence ID" value="NZ_CALGVN010000007.1"/>
</dbReference>
<keyword evidence="3" id="KW-1185">Reference proteome</keyword>
<gene>
    <name evidence="2" type="ORF">SAMN05443637_12432</name>
</gene>
<dbReference type="Gene3D" id="3.40.50.1110">
    <property type="entry name" value="SGNH hydrolase"/>
    <property type="match status" value="1"/>
</dbReference>
<reference evidence="2 3" key="1">
    <citation type="submission" date="2016-11" db="EMBL/GenBank/DDBJ databases">
        <authorList>
            <person name="Jaros S."/>
            <person name="Januszkiewicz K."/>
            <person name="Wedrychowicz H."/>
        </authorList>
    </citation>
    <scope>NUCLEOTIDE SEQUENCE [LARGE SCALE GENOMIC DNA]</scope>
    <source>
        <strain evidence="2 3">DSM 43832</strain>
    </source>
</reference>
<dbReference type="AlphaFoldDB" id="A0A1M6ZKR3"/>
<dbReference type="PANTHER" id="PTHR30383:SF5">
    <property type="entry name" value="SGNH HYDROLASE-TYPE ESTERASE DOMAIN-CONTAINING PROTEIN"/>
    <property type="match status" value="1"/>
</dbReference>
<proteinExistence type="predicted"/>
<evidence type="ECO:0000313" key="3">
    <source>
        <dbReference type="Proteomes" id="UP000184363"/>
    </source>
</evidence>